<comment type="similarity">
    <text evidence="1">Belongs to the SGT1 family.</text>
</comment>
<feature type="compositionally biased region" description="Basic and acidic residues" evidence="2">
    <location>
        <begin position="504"/>
        <end position="524"/>
    </location>
</feature>
<dbReference type="GeneID" id="70124918"/>
<feature type="domain" description="CS" evidence="4">
    <location>
        <begin position="266"/>
        <end position="354"/>
    </location>
</feature>
<dbReference type="EMBL" id="JAGPXC010000005">
    <property type="protein sequence ID" value="KAH6652540.1"/>
    <property type="molecule type" value="Genomic_DNA"/>
</dbReference>
<dbReference type="CDD" id="cd06466">
    <property type="entry name" value="p23_CS_SGT1_like"/>
    <property type="match status" value="1"/>
</dbReference>
<protein>
    <submittedName>
        <fullName evidence="5">SGS domain-containing protein</fullName>
    </submittedName>
</protein>
<dbReference type="InterPro" id="IPR011990">
    <property type="entry name" value="TPR-like_helical_dom_sf"/>
</dbReference>
<evidence type="ECO:0000313" key="5">
    <source>
        <dbReference type="EMBL" id="KAH6652540.1"/>
    </source>
</evidence>
<keyword evidence="6" id="KW-1185">Reference proteome</keyword>
<dbReference type="PROSITE" id="PS51203">
    <property type="entry name" value="CS"/>
    <property type="match status" value="1"/>
</dbReference>
<dbReference type="Gene3D" id="1.25.40.10">
    <property type="entry name" value="Tetratricopeptide repeat domain"/>
    <property type="match status" value="1"/>
</dbReference>
<evidence type="ECO:0000259" key="3">
    <source>
        <dbReference type="PROSITE" id="PS51048"/>
    </source>
</evidence>
<dbReference type="AlphaFoldDB" id="A0A9P8UHX4"/>
<dbReference type="Pfam" id="PF05002">
    <property type="entry name" value="SGS"/>
    <property type="match status" value="1"/>
</dbReference>
<accession>A0A9P8UHX4</accession>
<dbReference type="GO" id="GO:0051087">
    <property type="term" value="F:protein-folding chaperone binding"/>
    <property type="evidence" value="ECO:0007669"/>
    <property type="project" value="InterPro"/>
</dbReference>
<evidence type="ECO:0000259" key="4">
    <source>
        <dbReference type="PROSITE" id="PS51203"/>
    </source>
</evidence>
<dbReference type="RefSeq" id="XP_045956817.1">
    <property type="nucleotide sequence ID" value="XM_046096025.1"/>
</dbReference>
<dbReference type="Gene3D" id="2.60.40.790">
    <property type="match status" value="1"/>
</dbReference>
<feature type="region of interest" description="Disordered" evidence="2">
    <location>
        <begin position="491"/>
        <end position="524"/>
    </location>
</feature>
<evidence type="ECO:0000256" key="2">
    <source>
        <dbReference type="SAM" id="MobiDB-lite"/>
    </source>
</evidence>
<dbReference type="OrthoDB" id="1898560at2759"/>
<dbReference type="SUPFAM" id="SSF49764">
    <property type="entry name" value="HSP20-like chaperones"/>
    <property type="match status" value="1"/>
</dbReference>
<reference evidence="5" key="1">
    <citation type="journal article" date="2021" name="Nat. Commun.">
        <title>Genetic determinants of endophytism in the Arabidopsis root mycobiome.</title>
        <authorList>
            <person name="Mesny F."/>
            <person name="Miyauchi S."/>
            <person name="Thiergart T."/>
            <person name="Pickel B."/>
            <person name="Atanasova L."/>
            <person name="Karlsson M."/>
            <person name="Huettel B."/>
            <person name="Barry K.W."/>
            <person name="Haridas S."/>
            <person name="Chen C."/>
            <person name="Bauer D."/>
            <person name="Andreopoulos W."/>
            <person name="Pangilinan J."/>
            <person name="LaButti K."/>
            <person name="Riley R."/>
            <person name="Lipzen A."/>
            <person name="Clum A."/>
            <person name="Drula E."/>
            <person name="Henrissat B."/>
            <person name="Kohler A."/>
            <person name="Grigoriev I.V."/>
            <person name="Martin F.M."/>
            <person name="Hacquard S."/>
        </authorList>
    </citation>
    <scope>NUCLEOTIDE SEQUENCE</scope>
    <source>
        <strain evidence="5">MPI-SDFR-AT-0073</strain>
    </source>
</reference>
<dbReference type="InterPro" id="IPR044563">
    <property type="entry name" value="Sgt1-like"/>
</dbReference>
<feature type="region of interest" description="Disordered" evidence="2">
    <location>
        <begin position="198"/>
        <end position="233"/>
    </location>
</feature>
<feature type="compositionally biased region" description="Polar residues" evidence="2">
    <location>
        <begin position="491"/>
        <end position="503"/>
    </location>
</feature>
<proteinExistence type="inferred from homology"/>
<name>A0A9P8UHX4_9PEZI</name>
<organism evidence="5 6">
    <name type="scientific">Truncatella angustata</name>
    <dbReference type="NCBI Taxonomy" id="152316"/>
    <lineage>
        <taxon>Eukaryota</taxon>
        <taxon>Fungi</taxon>
        <taxon>Dikarya</taxon>
        <taxon>Ascomycota</taxon>
        <taxon>Pezizomycotina</taxon>
        <taxon>Sordariomycetes</taxon>
        <taxon>Xylariomycetidae</taxon>
        <taxon>Amphisphaeriales</taxon>
        <taxon>Sporocadaceae</taxon>
        <taxon>Truncatella</taxon>
    </lineage>
</organism>
<feature type="domain" description="SGS" evidence="3">
    <location>
        <begin position="439"/>
        <end position="524"/>
    </location>
</feature>
<dbReference type="Proteomes" id="UP000758603">
    <property type="component" value="Unassembled WGS sequence"/>
</dbReference>
<feature type="compositionally biased region" description="Acidic residues" evidence="2">
    <location>
        <begin position="218"/>
        <end position="228"/>
    </location>
</feature>
<dbReference type="InterPro" id="IPR007052">
    <property type="entry name" value="CS_dom"/>
</dbReference>
<feature type="compositionally biased region" description="Acidic residues" evidence="2">
    <location>
        <begin position="455"/>
        <end position="466"/>
    </location>
</feature>
<dbReference type="PROSITE" id="PS51048">
    <property type="entry name" value="SGS"/>
    <property type="match status" value="1"/>
</dbReference>
<comment type="caution">
    <text evidence="5">The sequence shown here is derived from an EMBL/GenBank/DDBJ whole genome shotgun (WGS) entry which is preliminary data.</text>
</comment>
<sequence length="524" mass="58842">MSAHVLASEGVNLVKANKYNEGIEKLTQALKSQKAPMWLIERSKAYLRTNDFQLALHDAEQALSIAYDRANRDLMIEAQIRRAVTLFRLKQYADTDVCAYWALKLLDGAKASEDHGIQNRVDERGDYAVTLAEAQELNAKDVQAKKEAGLQSAMASGRSKDSTNRNLAFSWRINALQAMEKLEAGASGRKVTVVQYPKPSDTPAVATKKVQSERITEIEDDDHDEPEEEQNKPKIPQHILTGEAPREIVPWTWDDVWNQFQAEHRKHDIRTDWYETDTTANVSLFVKNLPKDSVKVDSREQSVTVSPIAIIPTGSFTLDLQGKIKPEETTYTVKSMKVELVLKKEVPGKWRVLRNSDADVKFRERSSFVAHAENLGFEPTAFQTDASNGDLDAWYDNIYTKLFSNTTSDSTATSASQAKKVDEPSAAQPTPEAKPSGPAYPTSSKSGPKNWEKMDVDDEDEDEANVDDFFKKLYKDADPDTRRAMMKSYIESNGTSLSTSWSEASKKNYKTEPPEGAEAKKWDE</sequence>
<dbReference type="InterPro" id="IPR008978">
    <property type="entry name" value="HSP20-like_chaperone"/>
</dbReference>
<feature type="region of interest" description="Disordered" evidence="2">
    <location>
        <begin position="407"/>
        <end position="473"/>
    </location>
</feature>
<dbReference type="InterPro" id="IPR007699">
    <property type="entry name" value="SGS_dom"/>
</dbReference>
<dbReference type="Pfam" id="PF04969">
    <property type="entry name" value="CS"/>
    <property type="match status" value="1"/>
</dbReference>
<dbReference type="PANTHER" id="PTHR45862">
    <property type="entry name" value="PROTEIN SGT1 HOMOLOG"/>
    <property type="match status" value="1"/>
</dbReference>
<evidence type="ECO:0000313" key="6">
    <source>
        <dbReference type="Proteomes" id="UP000758603"/>
    </source>
</evidence>
<feature type="compositionally biased region" description="Low complexity" evidence="2">
    <location>
        <begin position="407"/>
        <end position="416"/>
    </location>
</feature>
<evidence type="ECO:0000256" key="1">
    <source>
        <dbReference type="ARBA" id="ARBA00008509"/>
    </source>
</evidence>
<dbReference type="SUPFAM" id="SSF48452">
    <property type="entry name" value="TPR-like"/>
    <property type="match status" value="1"/>
</dbReference>
<gene>
    <name evidence="5" type="ORF">BKA67DRAFT_293383</name>
</gene>